<proteinExistence type="predicted"/>
<reference evidence="1" key="1">
    <citation type="submission" date="2022-06" db="EMBL/GenBank/DDBJ databases">
        <authorList>
            <consortium name="SYNGENTA / RWTH Aachen University"/>
        </authorList>
    </citation>
    <scope>NUCLEOTIDE SEQUENCE</scope>
</reference>
<name>A0AAV0B136_PHAPC</name>
<sequence length="140" mass="15935">MRMVEGATSNAFTFSIILVDSDSNGTMIRRDLYAYHSKEGRAIHDWWIVKTKRVFHGLLGDGWLTEQLVRLLEVEDRFCGSFQNLGQANLESMRRAEKESTRVAVFQDLKVKGLYVEGAERGVHFIARNWAQGAKSLLVS</sequence>
<dbReference type="EMBL" id="CALTRL010002220">
    <property type="protein sequence ID" value="CAH7675049.1"/>
    <property type="molecule type" value="Genomic_DNA"/>
</dbReference>
<dbReference type="AlphaFoldDB" id="A0AAV0B136"/>
<keyword evidence="2" id="KW-1185">Reference proteome</keyword>
<organism evidence="1 2">
    <name type="scientific">Phakopsora pachyrhizi</name>
    <name type="common">Asian soybean rust disease fungus</name>
    <dbReference type="NCBI Taxonomy" id="170000"/>
    <lineage>
        <taxon>Eukaryota</taxon>
        <taxon>Fungi</taxon>
        <taxon>Dikarya</taxon>
        <taxon>Basidiomycota</taxon>
        <taxon>Pucciniomycotina</taxon>
        <taxon>Pucciniomycetes</taxon>
        <taxon>Pucciniales</taxon>
        <taxon>Phakopsoraceae</taxon>
        <taxon>Phakopsora</taxon>
    </lineage>
</organism>
<accession>A0AAV0B136</accession>
<evidence type="ECO:0000313" key="1">
    <source>
        <dbReference type="EMBL" id="CAH7675049.1"/>
    </source>
</evidence>
<dbReference type="Proteomes" id="UP001153365">
    <property type="component" value="Unassembled WGS sequence"/>
</dbReference>
<gene>
    <name evidence="1" type="ORF">PPACK8108_LOCUS10007</name>
</gene>
<evidence type="ECO:0000313" key="2">
    <source>
        <dbReference type="Proteomes" id="UP001153365"/>
    </source>
</evidence>
<protein>
    <submittedName>
        <fullName evidence="1">Uncharacterized protein</fullName>
    </submittedName>
</protein>
<comment type="caution">
    <text evidence="1">The sequence shown here is derived from an EMBL/GenBank/DDBJ whole genome shotgun (WGS) entry which is preliminary data.</text>
</comment>